<comment type="catalytic activity">
    <reaction evidence="1">
        <text>uridine(955/2504/2580) in 23S rRNA = pseudouridine(955/2504/2580) in 23S rRNA</text>
        <dbReference type="Rhea" id="RHEA:42528"/>
        <dbReference type="Rhea" id="RHEA-COMP:10099"/>
        <dbReference type="Rhea" id="RHEA-COMP:10100"/>
        <dbReference type="ChEBI" id="CHEBI:65314"/>
        <dbReference type="ChEBI" id="CHEBI:65315"/>
        <dbReference type="EC" id="5.4.99.24"/>
    </reaction>
</comment>
<keyword evidence="4" id="KW-0698">rRNA processing</keyword>
<dbReference type="InterPro" id="IPR020103">
    <property type="entry name" value="PsdUridine_synth_cat_dom_sf"/>
</dbReference>
<evidence type="ECO:0000256" key="2">
    <source>
        <dbReference type="ARBA" id="ARBA00002876"/>
    </source>
</evidence>
<dbReference type="SUPFAM" id="SSF55120">
    <property type="entry name" value="Pseudouridine synthase"/>
    <property type="match status" value="1"/>
</dbReference>
<feature type="active site" evidence="7">
    <location>
        <position position="132"/>
    </location>
</feature>
<comment type="similarity">
    <text evidence="3 9">Belongs to the pseudouridine synthase RluA family.</text>
</comment>
<dbReference type="PANTHER" id="PTHR21600:SF92">
    <property type="entry name" value="RIBOSOMAL LARGE SUBUNIT PSEUDOURIDINE SYNTHASE C"/>
    <property type="match status" value="1"/>
</dbReference>
<dbReference type="Pfam" id="PF01479">
    <property type="entry name" value="S4"/>
    <property type="match status" value="1"/>
</dbReference>
<dbReference type="InterPro" id="IPR036986">
    <property type="entry name" value="S4_RNA-bd_sf"/>
</dbReference>
<dbReference type="GO" id="GO:0000455">
    <property type="term" value="P:enzyme-directed rRNA pseudouridine synthesis"/>
    <property type="evidence" value="ECO:0007669"/>
    <property type="project" value="TreeGrafter"/>
</dbReference>
<feature type="domain" description="RNA-binding S4" evidence="11">
    <location>
        <begin position="10"/>
        <end position="69"/>
    </location>
</feature>
<evidence type="ECO:0000256" key="1">
    <source>
        <dbReference type="ARBA" id="ARBA00000381"/>
    </source>
</evidence>
<dbReference type="Gene3D" id="3.10.290.10">
    <property type="entry name" value="RNA-binding S4 domain"/>
    <property type="match status" value="1"/>
</dbReference>
<dbReference type="AlphaFoldDB" id="A0AAW9R9N1"/>
<keyword evidence="13" id="KW-1185">Reference proteome</keyword>
<keyword evidence="5 8" id="KW-0694">RNA-binding</keyword>
<comment type="catalytic activity">
    <reaction evidence="9">
        <text>a uridine in RNA = a pseudouridine in RNA</text>
        <dbReference type="Rhea" id="RHEA:48348"/>
        <dbReference type="Rhea" id="RHEA-COMP:12068"/>
        <dbReference type="Rhea" id="RHEA-COMP:12069"/>
        <dbReference type="ChEBI" id="CHEBI:65314"/>
        <dbReference type="ChEBI" id="CHEBI:65315"/>
    </reaction>
</comment>
<keyword evidence="6 9" id="KW-0413">Isomerase</keyword>
<dbReference type="GO" id="GO:0160141">
    <property type="term" value="F:23S rRNA pseudouridine(955/2504/2580) synthase activity"/>
    <property type="evidence" value="ECO:0007669"/>
    <property type="project" value="UniProtKB-EC"/>
</dbReference>
<accession>A0AAW9R9N1</accession>
<organism evidence="12 13">
    <name type="scientific">Elongatibacter sediminis</name>
    <dbReference type="NCBI Taxonomy" id="3119006"/>
    <lineage>
        <taxon>Bacteria</taxon>
        <taxon>Pseudomonadati</taxon>
        <taxon>Pseudomonadota</taxon>
        <taxon>Gammaproteobacteria</taxon>
        <taxon>Chromatiales</taxon>
        <taxon>Wenzhouxiangellaceae</taxon>
        <taxon>Elongatibacter</taxon>
    </lineage>
</organism>
<proteinExistence type="inferred from homology"/>
<dbReference type="GO" id="GO:0003723">
    <property type="term" value="F:RNA binding"/>
    <property type="evidence" value="ECO:0007669"/>
    <property type="project" value="UniProtKB-KW"/>
</dbReference>
<evidence type="ECO:0000256" key="3">
    <source>
        <dbReference type="ARBA" id="ARBA00010876"/>
    </source>
</evidence>
<reference evidence="12 13" key="1">
    <citation type="submission" date="2024-02" db="EMBL/GenBank/DDBJ databases">
        <title>A novel Wenzhouxiangellaceae bacterium, isolated from coastal sediments.</title>
        <authorList>
            <person name="Du Z.-J."/>
            <person name="Ye Y.-Q."/>
            <person name="Zhang X.-Y."/>
        </authorList>
    </citation>
    <scope>NUCLEOTIDE SEQUENCE [LARGE SCALE GENOMIC DNA]</scope>
    <source>
        <strain evidence="12 13">CH-27</strain>
    </source>
</reference>
<evidence type="ECO:0000256" key="7">
    <source>
        <dbReference type="PIRSR" id="PIRSR606225-1"/>
    </source>
</evidence>
<dbReference type="PROSITE" id="PS50889">
    <property type="entry name" value="S4"/>
    <property type="match status" value="1"/>
</dbReference>
<dbReference type="InterPro" id="IPR006145">
    <property type="entry name" value="PsdUridine_synth_RsuA/RluA"/>
</dbReference>
<dbReference type="InterPro" id="IPR002942">
    <property type="entry name" value="S4_RNA-bd"/>
</dbReference>
<dbReference type="InterPro" id="IPR006225">
    <property type="entry name" value="PsdUridine_synth_RluC/D"/>
</dbReference>
<dbReference type="InterPro" id="IPR006224">
    <property type="entry name" value="PsdUridine_synth_RluA-like_CS"/>
</dbReference>
<evidence type="ECO:0000256" key="8">
    <source>
        <dbReference type="PROSITE-ProRule" id="PRU00182"/>
    </source>
</evidence>
<dbReference type="NCBIfam" id="TIGR00005">
    <property type="entry name" value="rluA_subfam"/>
    <property type="match status" value="1"/>
</dbReference>
<evidence type="ECO:0000313" key="13">
    <source>
        <dbReference type="Proteomes" id="UP001359886"/>
    </source>
</evidence>
<dbReference type="PANTHER" id="PTHR21600">
    <property type="entry name" value="MITOCHONDRIAL RNA PSEUDOURIDINE SYNTHASE"/>
    <property type="match status" value="1"/>
</dbReference>
<sequence>MKVDANRDGQRLDNFLLGQLKGVPKSAVYRLIRTGQVRVDGGRSKPTRKLSAGQTVRIPPVRTAGSSGPAPVSQAVLDQVRAAIVFENADYLVVDKPAGMAVHAGSGLAWGLIDAVRRLRGDGFVELAHRIDRETSGCVVLALNGRALRHLSDAFREGRVIKRYLCLLDGRLLDPVVTLNAPIGRAETGPGEGGVPKMAVIESGKRAKTRFTELERYRYCTYVEAELFTGRTHQIRVHAAHLDAPLAGDPRYGDPLALERWANRGLRRLFLHAHRLEFEDEHGEGIAVSAPLPPELRAVLARLDA</sequence>
<evidence type="ECO:0000256" key="4">
    <source>
        <dbReference type="ARBA" id="ARBA00022552"/>
    </source>
</evidence>
<dbReference type="EMBL" id="JAZHOG010000007">
    <property type="protein sequence ID" value="MEJ8568285.1"/>
    <property type="molecule type" value="Genomic_DNA"/>
</dbReference>
<dbReference type="PROSITE" id="PS01129">
    <property type="entry name" value="PSI_RLU"/>
    <property type="match status" value="1"/>
</dbReference>
<gene>
    <name evidence="12" type="ORF">V3330_11670</name>
</gene>
<dbReference type="Gene3D" id="3.30.2350.10">
    <property type="entry name" value="Pseudouridine synthase"/>
    <property type="match status" value="1"/>
</dbReference>
<protein>
    <recommendedName>
        <fullName evidence="9">Pseudouridine synthase</fullName>
        <ecNumber evidence="9">5.4.99.-</ecNumber>
    </recommendedName>
</protein>
<comment type="function">
    <text evidence="2">Responsible for synthesis of pseudouridine from uracil at positions 955, 2504 and 2580 in 23S ribosomal RNA.</text>
</comment>
<dbReference type="InterPro" id="IPR050188">
    <property type="entry name" value="RluA_PseudoU_synthase"/>
</dbReference>
<dbReference type="SMART" id="SM00363">
    <property type="entry name" value="S4"/>
    <property type="match status" value="1"/>
</dbReference>
<evidence type="ECO:0000256" key="9">
    <source>
        <dbReference type="RuleBase" id="RU362028"/>
    </source>
</evidence>
<name>A0AAW9R9N1_9GAMM</name>
<dbReference type="EC" id="5.4.99.-" evidence="9"/>
<dbReference type="SUPFAM" id="SSF55174">
    <property type="entry name" value="Alpha-L RNA-binding motif"/>
    <property type="match status" value="1"/>
</dbReference>
<dbReference type="CDD" id="cd00165">
    <property type="entry name" value="S4"/>
    <property type="match status" value="1"/>
</dbReference>
<evidence type="ECO:0000256" key="6">
    <source>
        <dbReference type="ARBA" id="ARBA00023235"/>
    </source>
</evidence>
<evidence type="ECO:0000259" key="11">
    <source>
        <dbReference type="SMART" id="SM00363"/>
    </source>
</evidence>
<evidence type="ECO:0000256" key="5">
    <source>
        <dbReference type="ARBA" id="ARBA00022884"/>
    </source>
</evidence>
<dbReference type="RefSeq" id="WP_354695606.1">
    <property type="nucleotide sequence ID" value="NZ_JAZHOG010000007.1"/>
</dbReference>
<evidence type="ECO:0000256" key="10">
    <source>
        <dbReference type="SAM" id="MobiDB-lite"/>
    </source>
</evidence>
<dbReference type="Proteomes" id="UP001359886">
    <property type="component" value="Unassembled WGS sequence"/>
</dbReference>
<evidence type="ECO:0000313" key="12">
    <source>
        <dbReference type="EMBL" id="MEJ8568285.1"/>
    </source>
</evidence>
<dbReference type="Pfam" id="PF00849">
    <property type="entry name" value="PseudoU_synth_2"/>
    <property type="match status" value="1"/>
</dbReference>
<feature type="region of interest" description="Disordered" evidence="10">
    <location>
        <begin position="39"/>
        <end position="70"/>
    </location>
</feature>
<comment type="caution">
    <text evidence="12">The sequence shown here is derived from an EMBL/GenBank/DDBJ whole genome shotgun (WGS) entry which is preliminary data.</text>
</comment>
<dbReference type="CDD" id="cd02869">
    <property type="entry name" value="PseudoU_synth_RluA_like"/>
    <property type="match status" value="1"/>
</dbReference>